<keyword evidence="1" id="KW-0233">DNA recombination</keyword>
<evidence type="ECO:0000313" key="3">
    <source>
        <dbReference type="Proteomes" id="UP000011740"/>
    </source>
</evidence>
<evidence type="ECO:0000256" key="1">
    <source>
        <dbReference type="ARBA" id="ARBA00023172"/>
    </source>
</evidence>
<dbReference type="AlphaFoldDB" id="M3C8Z8"/>
<dbReference type="Gene3D" id="1.10.443.10">
    <property type="entry name" value="Intergrase catalytic core"/>
    <property type="match status" value="1"/>
</dbReference>
<dbReference type="eggNOG" id="COG0582">
    <property type="taxonomic scope" value="Bacteria"/>
</dbReference>
<dbReference type="GO" id="GO:0006310">
    <property type="term" value="P:DNA recombination"/>
    <property type="evidence" value="ECO:0007669"/>
    <property type="project" value="UniProtKB-KW"/>
</dbReference>
<protein>
    <submittedName>
        <fullName evidence="2">Integrase</fullName>
    </submittedName>
</protein>
<dbReference type="PATRIC" id="fig|1223523.3.peg.2261"/>
<dbReference type="STRING" id="1223523.H340_11060"/>
<reference evidence="2 3" key="1">
    <citation type="journal article" date="2013" name="Genome Announc.">
        <title>Whole-Genome Shotgun Assembly and Analysis of the Genome of Streptomyces mobaraensis DSM 40847, a Strain for Industrial Production of Microbial Transglutaminase.</title>
        <authorList>
            <person name="Yang H."/>
            <person name="He T."/>
            <person name="Wu W."/>
            <person name="Zhu W."/>
            <person name="Lu B."/>
            <person name="Sun W."/>
        </authorList>
    </citation>
    <scope>NUCLEOTIDE SEQUENCE [LARGE SCALE GENOMIC DNA]</scope>
    <source>
        <strain evidence="2 3">DSM 40847</strain>
    </source>
</reference>
<accession>M3C8Z8</accession>
<dbReference type="InterPro" id="IPR011010">
    <property type="entry name" value="DNA_brk_join_enz"/>
</dbReference>
<gene>
    <name evidence="2" type="ORF">H340_11060</name>
</gene>
<sequence length="61" mass="6731">MPYSLRHAGISLWLKAGVEPAEVARRAGHSIAVLYHFYAKIINGVQQKANQLIDRALNSAD</sequence>
<comment type="caution">
    <text evidence="2">The sequence shown here is derived from an EMBL/GenBank/DDBJ whole genome shotgun (WGS) entry which is preliminary data.</text>
</comment>
<organism evidence="2 3">
    <name type="scientific">Streptomyces mobaraensis (strain ATCC 29032 / DSM 40847 / JCM 4168 / NBRC 13819 / NCIMB 11159 / IPCR 16-22)</name>
    <dbReference type="NCBI Taxonomy" id="1223523"/>
    <lineage>
        <taxon>Bacteria</taxon>
        <taxon>Bacillati</taxon>
        <taxon>Actinomycetota</taxon>
        <taxon>Actinomycetes</taxon>
        <taxon>Kitasatosporales</taxon>
        <taxon>Streptomycetaceae</taxon>
        <taxon>Streptomyces</taxon>
    </lineage>
</organism>
<dbReference type="EMBL" id="AORZ01000026">
    <property type="protein sequence ID" value="EMF00467.1"/>
    <property type="molecule type" value="Genomic_DNA"/>
</dbReference>
<dbReference type="InterPro" id="IPR013762">
    <property type="entry name" value="Integrase-like_cat_sf"/>
</dbReference>
<dbReference type="Proteomes" id="UP000011740">
    <property type="component" value="Unassembled WGS sequence"/>
</dbReference>
<dbReference type="GO" id="GO:0015074">
    <property type="term" value="P:DNA integration"/>
    <property type="evidence" value="ECO:0007669"/>
    <property type="project" value="InterPro"/>
</dbReference>
<evidence type="ECO:0000313" key="2">
    <source>
        <dbReference type="EMBL" id="EMF00467.1"/>
    </source>
</evidence>
<proteinExistence type="predicted"/>
<dbReference type="GO" id="GO:0003677">
    <property type="term" value="F:DNA binding"/>
    <property type="evidence" value="ECO:0007669"/>
    <property type="project" value="InterPro"/>
</dbReference>
<name>M3C8Z8_STRM1</name>
<dbReference type="SUPFAM" id="SSF56349">
    <property type="entry name" value="DNA breaking-rejoining enzymes"/>
    <property type="match status" value="1"/>
</dbReference>